<keyword evidence="1" id="KW-0732">Signal</keyword>
<reference evidence="2" key="1">
    <citation type="journal article" date="2009" name="Nature">
        <title>The Schistosoma japonicum genome reveals features of host-parasite interplay.</title>
        <authorList>
            <person name="Liu F."/>
            <person name="Zhou Y."/>
            <person name="Wang Z.Q."/>
            <person name="Lu G."/>
            <person name="Zheng H."/>
            <person name="Brindley P.J."/>
            <person name="McManus D.P."/>
            <person name="Blair D."/>
            <person name="Zhang Q.H."/>
            <person name="Zhong Y."/>
            <person name="Wang S."/>
            <person name="Han Z.G."/>
            <person name="Chen Z."/>
        </authorList>
    </citation>
    <scope>NUCLEOTIDE SEQUENCE</scope>
    <source>
        <strain evidence="2">Anhui</strain>
    </source>
</reference>
<reference evidence="2" key="2">
    <citation type="submission" date="2009-03" db="EMBL/GenBank/DDBJ databases">
        <authorList>
            <person name="Gang L."/>
        </authorList>
    </citation>
    <scope>NUCLEOTIDE SEQUENCE</scope>
    <source>
        <strain evidence="2">Anhui</strain>
    </source>
</reference>
<organism evidence="2">
    <name type="scientific">Schistosoma japonicum</name>
    <name type="common">Blood fluke</name>
    <dbReference type="NCBI Taxonomy" id="6182"/>
    <lineage>
        <taxon>Eukaryota</taxon>
        <taxon>Metazoa</taxon>
        <taxon>Spiralia</taxon>
        <taxon>Lophotrochozoa</taxon>
        <taxon>Platyhelminthes</taxon>
        <taxon>Trematoda</taxon>
        <taxon>Digenea</taxon>
        <taxon>Strigeidida</taxon>
        <taxon>Schistosomatoidea</taxon>
        <taxon>Schistosomatidae</taxon>
        <taxon>Schistosoma</taxon>
    </lineage>
</organism>
<dbReference type="EMBL" id="FN322651">
    <property type="protein sequence ID" value="CAX78375.1"/>
    <property type="molecule type" value="mRNA"/>
</dbReference>
<dbReference type="EMBL" id="FN322653">
    <property type="protein sequence ID" value="CAX78377.1"/>
    <property type="molecule type" value="mRNA"/>
</dbReference>
<dbReference type="AlphaFoldDB" id="C1LUJ7"/>
<accession>C1LUJ7</accession>
<feature type="signal peptide" evidence="1">
    <location>
        <begin position="1"/>
        <end position="19"/>
    </location>
</feature>
<name>C1LUJ7_SCHJA</name>
<dbReference type="EMBL" id="FN322656">
    <property type="protein sequence ID" value="CAX78380.1"/>
    <property type="molecule type" value="mRNA"/>
</dbReference>
<evidence type="ECO:0000256" key="1">
    <source>
        <dbReference type="SAM" id="SignalP"/>
    </source>
</evidence>
<evidence type="ECO:0000313" key="2">
    <source>
        <dbReference type="EMBL" id="CAX78375.1"/>
    </source>
</evidence>
<feature type="chain" id="PRO_5007646851" evidence="1">
    <location>
        <begin position="20"/>
        <end position="98"/>
    </location>
</feature>
<sequence>MNKWFTYSIILLVLLPIDSLRQFYGHRKIPDVLLRCRPKCHYCGKTADCCEGLICTNGQCHGAHYGESCGEKRPCCSGLKCVNGKCNYSYEGPIYNFC</sequence>
<proteinExistence type="evidence at transcript level"/>
<protein>
    <submittedName>
        <fullName evidence="2">Uncharacterized protein</fullName>
    </submittedName>
</protein>